<evidence type="ECO:0008006" key="4">
    <source>
        <dbReference type="Google" id="ProtNLM"/>
    </source>
</evidence>
<name>A0A840F146_9FLAO</name>
<keyword evidence="3" id="KW-1185">Reference proteome</keyword>
<sequence>MKAEIISFFLLLIGQFTFAQNNEVWTSFWNEETDLMGFKNSKDEVMIEPKFMGLTIARRFDNIIAVMEENNGLYDTYYLTKSGRKIGIDSLYFFDNGADCESEGFIRFKDKKTDKVGMFDKNGNVTIPAVYDALSRTHNGLIWALKGAEKKYWNKHKESGCNHYSWKGGQEVLIDTANNVLIENFHYENSLNFFTLEKTKEPYSDNIRKSFLAVDGSFYSFVEFEKEFRQWVTKELLDSLTLERLIAVSHDTITWKSKNGWTKSNKNELIAENFTILKNGLLEILQPESDYFISNDGLNPFMYEGTEFNKYYNNCGESKDWIYPTMSIIINHKNEFTQNHYEFLKTDEGYKLISVVIRDKKMK</sequence>
<accession>A0A840F146</accession>
<proteinExistence type="predicted"/>
<dbReference type="InterPro" id="IPR032774">
    <property type="entry name" value="WG_beta_rep"/>
</dbReference>
<gene>
    <name evidence="2" type="ORF">GGR32_002296</name>
</gene>
<feature type="chain" id="PRO_5032370434" description="WG repeat-containing protein" evidence="1">
    <location>
        <begin position="20"/>
        <end position="363"/>
    </location>
</feature>
<dbReference type="Proteomes" id="UP000553034">
    <property type="component" value="Unassembled WGS sequence"/>
</dbReference>
<keyword evidence="1" id="KW-0732">Signal</keyword>
<organism evidence="2 3">
    <name type="scientific">Mesonia hippocampi</name>
    <dbReference type="NCBI Taxonomy" id="1628250"/>
    <lineage>
        <taxon>Bacteria</taxon>
        <taxon>Pseudomonadati</taxon>
        <taxon>Bacteroidota</taxon>
        <taxon>Flavobacteriia</taxon>
        <taxon>Flavobacteriales</taxon>
        <taxon>Flavobacteriaceae</taxon>
        <taxon>Mesonia</taxon>
    </lineage>
</organism>
<dbReference type="Pfam" id="PF14903">
    <property type="entry name" value="WG_beta_rep"/>
    <property type="match status" value="1"/>
</dbReference>
<reference evidence="2 3" key="1">
    <citation type="submission" date="2020-08" db="EMBL/GenBank/DDBJ databases">
        <title>Genomic Encyclopedia of Type Strains, Phase IV (KMG-IV): sequencing the most valuable type-strain genomes for metagenomic binning, comparative biology and taxonomic classification.</title>
        <authorList>
            <person name="Goeker M."/>
        </authorList>
    </citation>
    <scope>NUCLEOTIDE SEQUENCE [LARGE SCALE GENOMIC DNA]</scope>
    <source>
        <strain evidence="2 3">DSM 29568</strain>
    </source>
</reference>
<dbReference type="RefSeq" id="WP_183478319.1">
    <property type="nucleotide sequence ID" value="NZ_JACIFO010000014.1"/>
</dbReference>
<feature type="signal peptide" evidence="1">
    <location>
        <begin position="1"/>
        <end position="19"/>
    </location>
</feature>
<dbReference type="EMBL" id="JACIFO010000014">
    <property type="protein sequence ID" value="MBB4119984.1"/>
    <property type="molecule type" value="Genomic_DNA"/>
</dbReference>
<evidence type="ECO:0000313" key="2">
    <source>
        <dbReference type="EMBL" id="MBB4119984.1"/>
    </source>
</evidence>
<evidence type="ECO:0000256" key="1">
    <source>
        <dbReference type="SAM" id="SignalP"/>
    </source>
</evidence>
<dbReference type="AlphaFoldDB" id="A0A840F146"/>
<comment type="caution">
    <text evidence="2">The sequence shown here is derived from an EMBL/GenBank/DDBJ whole genome shotgun (WGS) entry which is preliminary data.</text>
</comment>
<protein>
    <recommendedName>
        <fullName evidence="4">WG repeat-containing protein</fullName>
    </recommendedName>
</protein>
<evidence type="ECO:0000313" key="3">
    <source>
        <dbReference type="Proteomes" id="UP000553034"/>
    </source>
</evidence>